<evidence type="ECO:0000313" key="2">
    <source>
        <dbReference type="Proteomes" id="UP000245207"/>
    </source>
</evidence>
<dbReference type="AlphaFoldDB" id="A0A2U1QKD8"/>
<dbReference type="OrthoDB" id="2110130at2759"/>
<dbReference type="Proteomes" id="UP000245207">
    <property type="component" value="Unassembled WGS sequence"/>
</dbReference>
<protein>
    <submittedName>
        <fullName evidence="1">ABC transporter</fullName>
    </submittedName>
</protein>
<comment type="caution">
    <text evidence="1">The sequence shown here is derived from an EMBL/GenBank/DDBJ whole genome shotgun (WGS) entry which is preliminary data.</text>
</comment>
<accession>A0A2U1QKD8</accession>
<gene>
    <name evidence="1" type="ORF">CTI12_AA016910</name>
</gene>
<keyword evidence="2" id="KW-1185">Reference proteome</keyword>
<sequence>MDELQTIVASNEAVINCHEERLKLEAQAEILATKDVGGCETLDCVYERLDAMDASTAEKRAAKIYIRLGYNR</sequence>
<name>A0A2U1QKD8_ARTAN</name>
<dbReference type="STRING" id="35608.A0A2U1QKD8"/>
<reference evidence="1 2" key="1">
    <citation type="journal article" date="2018" name="Mol. Plant">
        <title>The genome of Artemisia annua provides insight into the evolution of Asteraceae family and artemisinin biosynthesis.</title>
        <authorList>
            <person name="Shen Q."/>
            <person name="Zhang L."/>
            <person name="Liao Z."/>
            <person name="Wang S."/>
            <person name="Yan T."/>
            <person name="Shi P."/>
            <person name="Liu M."/>
            <person name="Fu X."/>
            <person name="Pan Q."/>
            <person name="Wang Y."/>
            <person name="Lv Z."/>
            <person name="Lu X."/>
            <person name="Zhang F."/>
            <person name="Jiang W."/>
            <person name="Ma Y."/>
            <person name="Chen M."/>
            <person name="Hao X."/>
            <person name="Li L."/>
            <person name="Tang Y."/>
            <person name="Lv G."/>
            <person name="Zhou Y."/>
            <person name="Sun X."/>
            <person name="Brodelius P.E."/>
            <person name="Rose J.K.C."/>
            <person name="Tang K."/>
        </authorList>
    </citation>
    <scope>NUCLEOTIDE SEQUENCE [LARGE SCALE GENOMIC DNA]</scope>
    <source>
        <strain evidence="2">cv. Huhao1</strain>
        <tissue evidence="1">Leaf</tissue>
    </source>
</reference>
<proteinExistence type="predicted"/>
<organism evidence="1 2">
    <name type="scientific">Artemisia annua</name>
    <name type="common">Sweet wormwood</name>
    <dbReference type="NCBI Taxonomy" id="35608"/>
    <lineage>
        <taxon>Eukaryota</taxon>
        <taxon>Viridiplantae</taxon>
        <taxon>Streptophyta</taxon>
        <taxon>Embryophyta</taxon>
        <taxon>Tracheophyta</taxon>
        <taxon>Spermatophyta</taxon>
        <taxon>Magnoliopsida</taxon>
        <taxon>eudicotyledons</taxon>
        <taxon>Gunneridae</taxon>
        <taxon>Pentapetalae</taxon>
        <taxon>asterids</taxon>
        <taxon>campanulids</taxon>
        <taxon>Asterales</taxon>
        <taxon>Asteraceae</taxon>
        <taxon>Asteroideae</taxon>
        <taxon>Anthemideae</taxon>
        <taxon>Artemisiinae</taxon>
        <taxon>Artemisia</taxon>
    </lineage>
</organism>
<dbReference type="EMBL" id="PKPP01000067">
    <property type="protein sequence ID" value="PWA98445.1"/>
    <property type="molecule type" value="Genomic_DNA"/>
</dbReference>
<evidence type="ECO:0000313" key="1">
    <source>
        <dbReference type="EMBL" id="PWA98445.1"/>
    </source>
</evidence>